<reference evidence="1 2" key="1">
    <citation type="submission" date="2014-11" db="EMBL/GenBank/DDBJ databases">
        <authorList>
            <person name="Zhu J."/>
            <person name="Qi W."/>
            <person name="Song R."/>
        </authorList>
    </citation>
    <scope>NUCLEOTIDE SEQUENCE [LARGE SCALE GENOMIC DNA]</scope>
</reference>
<dbReference type="Proteomes" id="UP000041254">
    <property type="component" value="Unassembled WGS sequence"/>
</dbReference>
<dbReference type="VEuPathDB" id="CryptoDB:Vbra_7940"/>
<accession>A0A0G4ENK0</accession>
<dbReference type="OrthoDB" id="449286at2759"/>
<gene>
    <name evidence="1" type="ORF">Vbra_7940</name>
</gene>
<keyword evidence="2" id="KW-1185">Reference proteome</keyword>
<dbReference type="STRING" id="1169540.A0A0G4ENK0"/>
<proteinExistence type="predicted"/>
<dbReference type="OMA" id="DCAYVLC"/>
<dbReference type="FunCoup" id="A0A0G4ENK0">
    <property type="interactions" value="17"/>
</dbReference>
<evidence type="ECO:0000313" key="2">
    <source>
        <dbReference type="Proteomes" id="UP000041254"/>
    </source>
</evidence>
<dbReference type="InParanoid" id="A0A0G4ENK0"/>
<sequence>MDDASRDLSVRHFPSGIIARASDDTVPMLERQEGLLIEYLPPESCTAEAIVRACREEGLPVDANDVLIMRSRLGRPTGRAMVACEEPLGGTASEDFLRHLPRGTRVKIMDKYDVQAFVEQCERYVRLSEDLRFLARPENFRRTVTITELPTSYGRLDLAYFIKKHANVDLAPQDIVFRFKRHGQQSDMAWVVCPTERAANQVIHHIQETAVPKRVQYGTLFGCSFIWARRSSVFLSHPNLDFVPSRSKYQIVTTGWHHDMSEEDFTAMMNEISFYPQRVTGHSIGEHRIGMFFMEFPRMHEVKKAFGRLRHIKKRWGITESEVFFAYPKTADVHWADEEKYADEDSACDTDIDEPVDY</sequence>
<organism evidence="1 2">
    <name type="scientific">Vitrella brassicaformis (strain CCMP3155)</name>
    <dbReference type="NCBI Taxonomy" id="1169540"/>
    <lineage>
        <taxon>Eukaryota</taxon>
        <taxon>Sar</taxon>
        <taxon>Alveolata</taxon>
        <taxon>Colpodellida</taxon>
        <taxon>Vitrellaceae</taxon>
        <taxon>Vitrella</taxon>
    </lineage>
</organism>
<evidence type="ECO:0000313" key="1">
    <source>
        <dbReference type="EMBL" id="CEL98554.1"/>
    </source>
</evidence>
<name>A0A0G4ENK0_VITBC</name>
<dbReference type="PhylomeDB" id="A0A0G4ENK0"/>
<dbReference type="EMBL" id="CDMY01000273">
    <property type="protein sequence ID" value="CEL98554.1"/>
    <property type="molecule type" value="Genomic_DNA"/>
</dbReference>
<protein>
    <recommendedName>
        <fullName evidence="3">RRM domain-containing protein</fullName>
    </recommendedName>
</protein>
<evidence type="ECO:0008006" key="3">
    <source>
        <dbReference type="Google" id="ProtNLM"/>
    </source>
</evidence>
<dbReference type="AlphaFoldDB" id="A0A0G4ENK0"/>